<protein>
    <submittedName>
        <fullName evidence="2">Uncharacterized protein</fullName>
    </submittedName>
</protein>
<comment type="caution">
    <text evidence="2">The sequence shown here is derived from an EMBL/GenBank/DDBJ whole genome shotgun (WGS) entry which is preliminary data.</text>
</comment>
<proteinExistence type="predicted"/>
<feature type="region of interest" description="Disordered" evidence="1">
    <location>
        <begin position="212"/>
        <end position="268"/>
    </location>
</feature>
<evidence type="ECO:0000313" key="2">
    <source>
        <dbReference type="EMBL" id="KAJ4487083.1"/>
    </source>
</evidence>
<feature type="compositionally biased region" description="Basic and acidic residues" evidence="1">
    <location>
        <begin position="242"/>
        <end position="254"/>
    </location>
</feature>
<gene>
    <name evidence="2" type="ORF">C8J55DRAFT_558163</name>
</gene>
<sequence>MSSNRWLPPALRESGPTETFALTCPEPKSPKSWKVITVNFPTTSTHRDRIPRKQLELFLHTRMAATRENRSIESEYRNLSSSKLTGADGASMWRKPTTTTGKIELEYSVGLDTTSRSPPPEPEPKPVSQVKKGEEVLAESEDTSVAPMHSRSQPKMPAGSGVAFYRNAHLSTELGLKSSVSLFATNELEVPSNTSLEHSQSILMAQDLHPNAVSTANTQPSPSSSSTVNSSPVTSSPSTSHGKTESKSSDDSADRVPVTPPAHHTSPWARPFLGIAVKESLVRRSDPEHLKVVSSQTSNQRGLLPVNSSDGIMDDLPTVPFTSQDVKSEDGQTPPRRTVASCRMSFHDVTRAFQEVPSSLSISSYRPTISPPSMTVPVPRPTPTYKYHTTPAQPPNQNARPPYPYRPPSMVSHSSAPGAMFSHPSPVPNRMQVRGQPLYSPVWMRLQNPNAQSSPMSQESFPLLRAILPSIKTTLL</sequence>
<reference evidence="2" key="1">
    <citation type="submission" date="2022-08" db="EMBL/GenBank/DDBJ databases">
        <authorList>
            <consortium name="DOE Joint Genome Institute"/>
            <person name="Min B."/>
            <person name="Riley R."/>
            <person name="Sierra-Patev S."/>
            <person name="Naranjo-Ortiz M."/>
            <person name="Looney B."/>
            <person name="Konkel Z."/>
            <person name="Slot J.C."/>
            <person name="Sakamoto Y."/>
            <person name="Steenwyk J.L."/>
            <person name="Rokas A."/>
            <person name="Carro J."/>
            <person name="Camarero S."/>
            <person name="Ferreira P."/>
            <person name="Molpeceres G."/>
            <person name="Ruiz-Duenas F.J."/>
            <person name="Serrano A."/>
            <person name="Henrissat B."/>
            <person name="Drula E."/>
            <person name="Hughes K.W."/>
            <person name="Mata J.L."/>
            <person name="Ishikawa N.K."/>
            <person name="Vargas-Isla R."/>
            <person name="Ushijima S."/>
            <person name="Smith C.A."/>
            <person name="Ahrendt S."/>
            <person name="Andreopoulos W."/>
            <person name="He G."/>
            <person name="Labutti K."/>
            <person name="Lipzen A."/>
            <person name="Ng V."/>
            <person name="Sandor L."/>
            <person name="Barry K."/>
            <person name="Martinez A.T."/>
            <person name="Xiao Y."/>
            <person name="Gibbons J.G."/>
            <person name="Terashima K."/>
            <person name="Hibbett D.S."/>
            <person name="Grigoriev I.V."/>
        </authorList>
    </citation>
    <scope>NUCLEOTIDE SEQUENCE</scope>
    <source>
        <strain evidence="2">Sp2 HRB7682 ss15</strain>
    </source>
</reference>
<evidence type="ECO:0000313" key="3">
    <source>
        <dbReference type="Proteomes" id="UP001150238"/>
    </source>
</evidence>
<feature type="region of interest" description="Disordered" evidence="1">
    <location>
        <begin position="1"/>
        <end position="25"/>
    </location>
</feature>
<feature type="compositionally biased region" description="Low complexity" evidence="1">
    <location>
        <begin position="214"/>
        <end position="240"/>
    </location>
</feature>
<organism evidence="2 3">
    <name type="scientific">Lentinula lateritia</name>
    <dbReference type="NCBI Taxonomy" id="40482"/>
    <lineage>
        <taxon>Eukaryota</taxon>
        <taxon>Fungi</taxon>
        <taxon>Dikarya</taxon>
        <taxon>Basidiomycota</taxon>
        <taxon>Agaricomycotina</taxon>
        <taxon>Agaricomycetes</taxon>
        <taxon>Agaricomycetidae</taxon>
        <taxon>Agaricales</taxon>
        <taxon>Marasmiineae</taxon>
        <taxon>Omphalotaceae</taxon>
        <taxon>Lentinula</taxon>
    </lineage>
</organism>
<dbReference type="AlphaFoldDB" id="A0A9W9ANB9"/>
<name>A0A9W9ANB9_9AGAR</name>
<accession>A0A9W9ANB9</accession>
<dbReference type="EMBL" id="JANVFS010000009">
    <property type="protein sequence ID" value="KAJ4487083.1"/>
    <property type="molecule type" value="Genomic_DNA"/>
</dbReference>
<reference evidence="2" key="2">
    <citation type="journal article" date="2023" name="Proc. Natl. Acad. Sci. U.S.A.">
        <title>A global phylogenomic analysis of the shiitake genus Lentinula.</title>
        <authorList>
            <person name="Sierra-Patev S."/>
            <person name="Min B."/>
            <person name="Naranjo-Ortiz M."/>
            <person name="Looney B."/>
            <person name="Konkel Z."/>
            <person name="Slot J.C."/>
            <person name="Sakamoto Y."/>
            <person name="Steenwyk J.L."/>
            <person name="Rokas A."/>
            <person name="Carro J."/>
            <person name="Camarero S."/>
            <person name="Ferreira P."/>
            <person name="Molpeceres G."/>
            <person name="Ruiz-Duenas F.J."/>
            <person name="Serrano A."/>
            <person name="Henrissat B."/>
            <person name="Drula E."/>
            <person name="Hughes K.W."/>
            <person name="Mata J.L."/>
            <person name="Ishikawa N.K."/>
            <person name="Vargas-Isla R."/>
            <person name="Ushijima S."/>
            <person name="Smith C.A."/>
            <person name="Donoghue J."/>
            <person name="Ahrendt S."/>
            <person name="Andreopoulos W."/>
            <person name="He G."/>
            <person name="LaButti K."/>
            <person name="Lipzen A."/>
            <person name="Ng V."/>
            <person name="Riley R."/>
            <person name="Sandor L."/>
            <person name="Barry K."/>
            <person name="Martinez A.T."/>
            <person name="Xiao Y."/>
            <person name="Gibbons J.G."/>
            <person name="Terashima K."/>
            <person name="Grigoriev I.V."/>
            <person name="Hibbett D."/>
        </authorList>
    </citation>
    <scope>NUCLEOTIDE SEQUENCE</scope>
    <source>
        <strain evidence="2">Sp2 HRB7682 ss15</strain>
    </source>
</reference>
<feature type="region of interest" description="Disordered" evidence="1">
    <location>
        <begin position="111"/>
        <end position="158"/>
    </location>
</feature>
<dbReference type="Proteomes" id="UP001150238">
    <property type="component" value="Unassembled WGS sequence"/>
</dbReference>
<evidence type="ECO:0000256" key="1">
    <source>
        <dbReference type="SAM" id="MobiDB-lite"/>
    </source>
</evidence>